<name>A0ABV5CKQ1_9ACTN</name>
<proteinExistence type="predicted"/>
<evidence type="ECO:0000313" key="1">
    <source>
        <dbReference type="EMBL" id="MFB6392572.1"/>
    </source>
</evidence>
<reference evidence="1 2" key="1">
    <citation type="submission" date="2024-04" db="EMBL/GenBank/DDBJ databases">
        <title>Polymorphospora sp. isolated from Baiyangdian Lake in Xiong'an New Area.</title>
        <authorList>
            <person name="Zhang X."/>
            <person name="Liu J."/>
        </authorList>
    </citation>
    <scope>NUCLEOTIDE SEQUENCE [LARGE SCALE GENOMIC DNA]</scope>
    <source>
        <strain evidence="1 2">2-325</strain>
    </source>
</reference>
<protein>
    <submittedName>
        <fullName evidence="1">Uncharacterized protein</fullName>
    </submittedName>
</protein>
<dbReference type="EMBL" id="JBCGDC010000011">
    <property type="protein sequence ID" value="MFB6392572.1"/>
    <property type="molecule type" value="Genomic_DNA"/>
</dbReference>
<organism evidence="1 2">
    <name type="scientific">Polymorphospora lycopeni</name>
    <dbReference type="NCBI Taxonomy" id="3140240"/>
    <lineage>
        <taxon>Bacteria</taxon>
        <taxon>Bacillati</taxon>
        <taxon>Actinomycetota</taxon>
        <taxon>Actinomycetes</taxon>
        <taxon>Micromonosporales</taxon>
        <taxon>Micromonosporaceae</taxon>
        <taxon>Polymorphospora</taxon>
    </lineage>
</organism>
<sequence length="95" mass="11155">MTEPNWKPLEAVIPAADCGDWMWMDRGEHDGHTIEHYKHRNTRGYLNLDESGNAWQARTIEYGCPPWCDEQHEHRQDVWVMEQVPLAEAIEQALL</sequence>
<accession>A0ABV5CKQ1</accession>
<comment type="caution">
    <text evidence="1">The sequence shown here is derived from an EMBL/GenBank/DDBJ whole genome shotgun (WGS) entry which is preliminary data.</text>
</comment>
<keyword evidence="2" id="KW-1185">Reference proteome</keyword>
<dbReference type="RefSeq" id="WP_375733287.1">
    <property type="nucleotide sequence ID" value="NZ_JBCGDC010000011.1"/>
</dbReference>
<dbReference type="Proteomes" id="UP001582793">
    <property type="component" value="Unassembled WGS sequence"/>
</dbReference>
<gene>
    <name evidence="1" type="ORF">AAFH96_05570</name>
</gene>
<evidence type="ECO:0000313" key="2">
    <source>
        <dbReference type="Proteomes" id="UP001582793"/>
    </source>
</evidence>